<evidence type="ECO:0008006" key="4">
    <source>
        <dbReference type="Google" id="ProtNLM"/>
    </source>
</evidence>
<feature type="region of interest" description="Disordered" evidence="1">
    <location>
        <begin position="83"/>
        <end position="130"/>
    </location>
</feature>
<evidence type="ECO:0000256" key="1">
    <source>
        <dbReference type="SAM" id="MobiDB-lite"/>
    </source>
</evidence>
<proteinExistence type="predicted"/>
<name>A0A521B544_9BACL</name>
<keyword evidence="3" id="KW-1185">Reference proteome</keyword>
<organism evidence="2 3">
    <name type="scientific">Melghirimyces algeriensis</name>
    <dbReference type="NCBI Taxonomy" id="910412"/>
    <lineage>
        <taxon>Bacteria</taxon>
        <taxon>Bacillati</taxon>
        <taxon>Bacillota</taxon>
        <taxon>Bacilli</taxon>
        <taxon>Bacillales</taxon>
        <taxon>Thermoactinomycetaceae</taxon>
        <taxon>Melghirimyces</taxon>
    </lineage>
</organism>
<dbReference type="EMBL" id="FXTI01000001">
    <property type="protein sequence ID" value="SMO42212.1"/>
    <property type="molecule type" value="Genomic_DNA"/>
</dbReference>
<sequence>MSKNTVRRSHPRRARKRRKPVPQKNSTPQNNQTDLNSINLTKIINGFYTLRSTLKDLSQSLHRMERIMDNAYQMFEMANQFMGQRRSPSRFRPPLRLVKPNRHEEEEIPRLNLPPPDPDPEGNTQSPNPLQQFDFSQLIKILQSPLFKQILSQLMQAKTSEIPNERKQKQGQR</sequence>
<feature type="region of interest" description="Disordered" evidence="1">
    <location>
        <begin position="1"/>
        <end position="34"/>
    </location>
</feature>
<dbReference type="Proteomes" id="UP000315636">
    <property type="component" value="Unassembled WGS sequence"/>
</dbReference>
<dbReference type="OrthoDB" id="2990859at2"/>
<evidence type="ECO:0000313" key="3">
    <source>
        <dbReference type="Proteomes" id="UP000315636"/>
    </source>
</evidence>
<gene>
    <name evidence="2" type="ORF">SAMN06264849_101560</name>
</gene>
<reference evidence="2 3" key="1">
    <citation type="submission" date="2017-05" db="EMBL/GenBank/DDBJ databases">
        <authorList>
            <person name="Varghese N."/>
            <person name="Submissions S."/>
        </authorList>
    </citation>
    <scope>NUCLEOTIDE SEQUENCE [LARGE SCALE GENOMIC DNA]</scope>
    <source>
        <strain evidence="2 3">DSM 45474</strain>
    </source>
</reference>
<feature type="compositionally biased region" description="Basic residues" evidence="1">
    <location>
        <begin position="1"/>
        <end position="21"/>
    </location>
</feature>
<evidence type="ECO:0000313" key="2">
    <source>
        <dbReference type="EMBL" id="SMO42212.1"/>
    </source>
</evidence>
<accession>A0A521B544</accession>
<protein>
    <recommendedName>
        <fullName evidence="4">YqfQ-like protein</fullName>
    </recommendedName>
</protein>
<feature type="compositionally biased region" description="Polar residues" evidence="1">
    <location>
        <begin position="25"/>
        <end position="34"/>
    </location>
</feature>
<dbReference type="RefSeq" id="WP_142504220.1">
    <property type="nucleotide sequence ID" value="NZ_FXTI01000001.1"/>
</dbReference>
<dbReference type="AlphaFoldDB" id="A0A521B544"/>